<dbReference type="EMBL" id="LR796756">
    <property type="protein sequence ID" value="CAB4163501.1"/>
    <property type="molecule type" value="Genomic_DNA"/>
</dbReference>
<reference evidence="1" key="1">
    <citation type="submission" date="2020-04" db="EMBL/GenBank/DDBJ databases">
        <authorList>
            <person name="Chiriac C."/>
            <person name="Salcher M."/>
            <person name="Ghai R."/>
            <person name="Kavagutti S V."/>
        </authorList>
    </citation>
    <scope>NUCLEOTIDE SEQUENCE</scope>
</reference>
<sequence>MLIKNGKELRKVVRQGAWAWPGGYPIFFITSDGASLSFEAVEANLERCAEATQTKDKGGWWIVAADINWEDTELTCEHRNVRIPSAYGNP</sequence>
<dbReference type="EMBL" id="LR796531">
    <property type="protein sequence ID" value="CAB4149943.1"/>
    <property type="molecule type" value="Genomic_DNA"/>
</dbReference>
<proteinExistence type="predicted"/>
<evidence type="ECO:0000313" key="1">
    <source>
        <dbReference type="EMBL" id="CAB4149943.1"/>
    </source>
</evidence>
<protein>
    <submittedName>
        <fullName evidence="1">Uncharacterized protein</fullName>
    </submittedName>
</protein>
<evidence type="ECO:0000313" key="2">
    <source>
        <dbReference type="EMBL" id="CAB4163501.1"/>
    </source>
</evidence>
<name>A0A6J5MY97_9CAUD</name>
<accession>A0A6J5MY97</accession>
<gene>
    <name evidence="1" type="ORF">UFOVP543_46</name>
    <name evidence="2" type="ORF">UFOVP804_22</name>
</gene>
<organism evidence="1">
    <name type="scientific">uncultured Caudovirales phage</name>
    <dbReference type="NCBI Taxonomy" id="2100421"/>
    <lineage>
        <taxon>Viruses</taxon>
        <taxon>Duplodnaviria</taxon>
        <taxon>Heunggongvirae</taxon>
        <taxon>Uroviricota</taxon>
        <taxon>Caudoviricetes</taxon>
        <taxon>Peduoviridae</taxon>
        <taxon>Maltschvirus</taxon>
        <taxon>Maltschvirus maltsch</taxon>
    </lineage>
</organism>